<proteinExistence type="predicted"/>
<sequence>MDHDSIADHCQIEAMRVAATVASGKAVAFLGAGFSLGCKSVKNIDVPSAKELSKQISKLGKFSEDEDLRYTSDKYLENNPPSELIKFLKDTFTIKETCNHHEKIASANWRRCYTTNYDEVFEIASLKIGRRVESLDINSLPSQHYQKNNLCIHLNGHIKKLNEETINSSFKLSESSYVSPDSFLNSEWHYHFKTDIETCSALVFIGYSMYDMEIQKLLFDNESLKAKTYFITSTAPHEKEIHTLKKYGSIIPIGAEAFSELIGNAISQYQDQTSESDRILEGLELYELARPDIAIADRDVENLLVFGAIEQQSIDASITSDAEIPFLVKRNDLETVLRFLENNLNTVICSGFGNGKTIFLKSLLPYLHTRSFDVYQIVDSGADLIGDIDQIISNTQKSVLLIDNYEHHVELVKHIGRINPDNLKLVITSRLHYHSRIKPELLSSGLTFQEIFIDHLTPGEIEDFVPVITNIGAWGERAALSHQKKCEFLKYENDSQISLALLELFKSKHIVASLKSVMEFCDKNAKYRDTVFAASLINVLNQQVTSSLVSEVAFNDEIYSAKLLCEPGFKQLFKKNGNNIKPKSSLFSFFLLKNSFQPSYIVQQLLSVAKKYGAKDGNVYEEQEIFKSLLRFSFIERILPDTTKKANIRKYYEQLKIQVKWLQHDPHYWLQYAMSVMPEKEYPKAQQFLDQAYSLAKSRSNYHTNHLDTQQGRLYLIQAIQSVDPAKSFEYFKLAHALFCKTSNDIYRYRQVDDYAKYYTAHYNRLSNKNKAYFEQACKKMLADVQKLITSNAPTFQNHSPISRAKENLQKTVEEIIFSRAS</sequence>
<dbReference type="SUPFAM" id="SSF52540">
    <property type="entry name" value="P-loop containing nucleoside triphosphate hydrolases"/>
    <property type="match status" value="1"/>
</dbReference>
<evidence type="ECO:0000313" key="2">
    <source>
        <dbReference type="Proteomes" id="UP000736384"/>
    </source>
</evidence>
<name>A0AA44C5U2_9GAMM</name>
<dbReference type="RefSeq" id="WP_165891927.1">
    <property type="nucleotide sequence ID" value="NZ_JAAPAP010000003.1"/>
</dbReference>
<evidence type="ECO:0000313" key="1">
    <source>
        <dbReference type="EMBL" id="NHN76805.1"/>
    </source>
</evidence>
<reference evidence="1" key="1">
    <citation type="submission" date="2020-03" db="EMBL/GenBank/DDBJ databases">
        <title>Genome assembly of Azotobacter chroococcum W5.</title>
        <authorList>
            <person name="Kannepalli A."/>
        </authorList>
    </citation>
    <scope>NUCLEOTIDE SEQUENCE</scope>
    <source>
        <strain evidence="1">W5</strain>
    </source>
</reference>
<dbReference type="EMBL" id="JAAPAP010000003">
    <property type="protein sequence ID" value="NHN76805.1"/>
    <property type="molecule type" value="Genomic_DNA"/>
</dbReference>
<dbReference type="InterPro" id="IPR029035">
    <property type="entry name" value="DHS-like_NAD/FAD-binding_dom"/>
</dbReference>
<organism evidence="1 2">
    <name type="scientific">Azotobacter chroococcum</name>
    <dbReference type="NCBI Taxonomy" id="353"/>
    <lineage>
        <taxon>Bacteria</taxon>
        <taxon>Pseudomonadati</taxon>
        <taxon>Pseudomonadota</taxon>
        <taxon>Gammaproteobacteria</taxon>
        <taxon>Pseudomonadales</taxon>
        <taxon>Pseudomonadaceae</taxon>
        <taxon>Azotobacter</taxon>
    </lineage>
</organism>
<dbReference type="Pfam" id="PF13289">
    <property type="entry name" value="SIR2_2"/>
    <property type="match status" value="1"/>
</dbReference>
<accession>A0AA44C5U2</accession>
<protein>
    <recommendedName>
        <fullName evidence="3">SIR2-like domain-containing protein</fullName>
    </recommendedName>
</protein>
<evidence type="ECO:0008006" key="3">
    <source>
        <dbReference type="Google" id="ProtNLM"/>
    </source>
</evidence>
<comment type="caution">
    <text evidence="1">The sequence shown here is derived from an EMBL/GenBank/DDBJ whole genome shotgun (WGS) entry which is preliminary data.</text>
</comment>
<dbReference type="SUPFAM" id="SSF52467">
    <property type="entry name" value="DHS-like NAD/FAD-binding domain"/>
    <property type="match status" value="1"/>
</dbReference>
<dbReference type="AlphaFoldDB" id="A0AA44C5U2"/>
<dbReference type="Proteomes" id="UP000736384">
    <property type="component" value="Unassembled WGS sequence"/>
</dbReference>
<dbReference type="InterPro" id="IPR027417">
    <property type="entry name" value="P-loop_NTPase"/>
</dbReference>
<gene>
    <name evidence="1" type="ORF">HA520_05815</name>
</gene>